<dbReference type="EMBL" id="LYCR01000014">
    <property type="protein sequence ID" value="OGM48703.1"/>
    <property type="molecule type" value="Genomic_DNA"/>
</dbReference>
<dbReference type="RefSeq" id="XP_022392420.1">
    <property type="nucleotide sequence ID" value="XM_022529202.1"/>
</dbReference>
<reference evidence="5 6" key="1">
    <citation type="journal article" date="2016" name="Genome Biol. Evol.">
        <title>Draft genome sequence of an aflatoxigenic Aspergillus species, A. bombycis.</title>
        <authorList>
            <person name="Moore G.G."/>
            <person name="Mack B.M."/>
            <person name="Beltz S.B."/>
            <person name="Gilbert M.K."/>
        </authorList>
    </citation>
    <scope>NUCLEOTIDE SEQUENCE [LARGE SCALE GENOMIC DNA]</scope>
    <source>
        <strain evidence="6">NRRL 26010</strain>
    </source>
</reference>
<sequence length="536" mass="61115">MTVDTNIYDAVIVGAGFAGIYQLHRFVNMGMSVKLIDKAGGLGGTWYWNRYPGAMSDTNSVVYRYSWDPEDLREYKWPRHYVRQPEVLAYLEHVVERYDLEKYMQFNTELVGMEYDEVRKLWKIETPNGPLTARYVVTALGLLNRQNWPDIPHMKDYQGEIHHTSNFPKEYDFTNKRVGVIGCGSTGVQVITALGPQVKHLTCFQRRPQYSVPAGDAPVTEEYRDYLKENYDQIWDQVRGSFVAMGFEESTVSALEVSDEERERIYQAAWDKGNGLRFMFWTFKDLTTSEAANKTACDFIRRKIDQIVKDPKKARKLKPTELYARRPLCDSGYYETFNRANVDIVDVKATPFVKFTPTGIQTADGVNHELDTVICATGFDAVDGSYSRLGIRGRGGKTLQAHWETEPRTFMGCAMADFPNLFMVNGPRTVFANIPPSIESHVEFITDLVAHAEAQRNGARQSVEVEVTKEAEDRWAKSCTQASEGSLFTKTDSWIFGANVKGKKKAVLFYWGGLGTFRKILRDEREGGYKSFIPIQ</sequence>
<comment type="caution">
    <text evidence="5">The sequence shown here is derived from an EMBL/GenBank/DDBJ whole genome shotgun (WGS) entry which is preliminary data.</text>
</comment>
<dbReference type="AlphaFoldDB" id="A0A1F8AAF5"/>
<dbReference type="GeneID" id="34445462"/>
<dbReference type="Pfam" id="PF13738">
    <property type="entry name" value="Pyr_redox_3"/>
    <property type="match status" value="1"/>
</dbReference>
<evidence type="ECO:0000256" key="3">
    <source>
        <dbReference type="ARBA" id="ARBA00022857"/>
    </source>
</evidence>
<keyword evidence="2" id="KW-0274">FAD</keyword>
<organism evidence="5 6">
    <name type="scientific">Aspergillus bombycis</name>
    <dbReference type="NCBI Taxonomy" id="109264"/>
    <lineage>
        <taxon>Eukaryota</taxon>
        <taxon>Fungi</taxon>
        <taxon>Dikarya</taxon>
        <taxon>Ascomycota</taxon>
        <taxon>Pezizomycotina</taxon>
        <taxon>Eurotiomycetes</taxon>
        <taxon>Eurotiomycetidae</taxon>
        <taxon>Eurotiales</taxon>
        <taxon>Aspergillaceae</taxon>
        <taxon>Aspergillus</taxon>
    </lineage>
</organism>
<keyword evidence="1" id="KW-0285">Flavoprotein</keyword>
<keyword evidence="3" id="KW-0521">NADP</keyword>
<evidence type="ECO:0000256" key="4">
    <source>
        <dbReference type="ARBA" id="ARBA00023002"/>
    </source>
</evidence>
<keyword evidence="4" id="KW-0560">Oxidoreductase</keyword>
<dbReference type="SUPFAM" id="SSF51905">
    <property type="entry name" value="FAD/NAD(P)-binding domain"/>
    <property type="match status" value="2"/>
</dbReference>
<evidence type="ECO:0000313" key="6">
    <source>
        <dbReference type="Proteomes" id="UP000179179"/>
    </source>
</evidence>
<evidence type="ECO:0008006" key="7">
    <source>
        <dbReference type="Google" id="ProtNLM"/>
    </source>
</evidence>
<dbReference type="InterPro" id="IPR050775">
    <property type="entry name" value="FAD-binding_Monooxygenases"/>
</dbReference>
<dbReference type="OrthoDB" id="66881at2759"/>
<dbReference type="GO" id="GO:0016491">
    <property type="term" value="F:oxidoreductase activity"/>
    <property type="evidence" value="ECO:0007669"/>
    <property type="project" value="UniProtKB-KW"/>
</dbReference>
<evidence type="ECO:0000256" key="1">
    <source>
        <dbReference type="ARBA" id="ARBA00022630"/>
    </source>
</evidence>
<name>A0A1F8AAF5_9EURO</name>
<dbReference type="Proteomes" id="UP000179179">
    <property type="component" value="Unassembled WGS sequence"/>
</dbReference>
<keyword evidence="6" id="KW-1185">Reference proteome</keyword>
<dbReference type="PANTHER" id="PTHR43098">
    <property type="entry name" value="L-ORNITHINE N(5)-MONOOXYGENASE-RELATED"/>
    <property type="match status" value="1"/>
</dbReference>
<evidence type="ECO:0000256" key="2">
    <source>
        <dbReference type="ARBA" id="ARBA00022827"/>
    </source>
</evidence>
<dbReference type="Gene3D" id="3.50.50.60">
    <property type="entry name" value="FAD/NAD(P)-binding domain"/>
    <property type="match status" value="2"/>
</dbReference>
<dbReference type="PANTHER" id="PTHR43098:SF5">
    <property type="entry name" value="DUAL-FUNCTIONAL MONOOXYGENASE_METHYLTRANSFERASE PSOF"/>
    <property type="match status" value="1"/>
</dbReference>
<proteinExistence type="predicted"/>
<protein>
    <recommendedName>
        <fullName evidence="7">Cyclohexanone monooxygenase</fullName>
    </recommendedName>
</protein>
<accession>A0A1F8AAF5</accession>
<gene>
    <name evidence="5" type="ORF">ABOM_002072</name>
</gene>
<dbReference type="InterPro" id="IPR036188">
    <property type="entry name" value="FAD/NAD-bd_sf"/>
</dbReference>
<evidence type="ECO:0000313" key="5">
    <source>
        <dbReference type="EMBL" id="OGM48703.1"/>
    </source>
</evidence>